<dbReference type="Gene3D" id="1.10.287.110">
    <property type="entry name" value="DnaJ domain"/>
    <property type="match status" value="1"/>
</dbReference>
<organism evidence="4 5">
    <name type="scientific">Pseudobacteroides cellulosolvens ATCC 35603 = DSM 2933</name>
    <dbReference type="NCBI Taxonomy" id="398512"/>
    <lineage>
        <taxon>Bacteria</taxon>
        <taxon>Bacillati</taxon>
        <taxon>Bacillota</taxon>
        <taxon>Clostridia</taxon>
        <taxon>Eubacteriales</taxon>
        <taxon>Oscillospiraceae</taxon>
        <taxon>Pseudobacteroides</taxon>
    </lineage>
</organism>
<keyword evidence="1" id="KW-0235">DNA replication</keyword>
<dbReference type="InterPro" id="IPR001623">
    <property type="entry name" value="DnaJ_domain"/>
</dbReference>
<dbReference type="PANTHER" id="PTHR43096:SF52">
    <property type="entry name" value="DNAJ HOMOLOG 1, MITOCHONDRIAL-RELATED"/>
    <property type="match status" value="1"/>
</dbReference>
<dbReference type="PATRIC" id="fig|398512.5.peg.4575"/>
<dbReference type="InterPro" id="IPR008971">
    <property type="entry name" value="HSP40/DnaJ_pept-bd"/>
</dbReference>
<dbReference type="EMBL" id="LGTC01000001">
    <property type="protein sequence ID" value="KNY29093.1"/>
    <property type="molecule type" value="Genomic_DNA"/>
</dbReference>
<evidence type="ECO:0000313" key="4">
    <source>
        <dbReference type="EMBL" id="KNY29093.1"/>
    </source>
</evidence>
<dbReference type="Gene3D" id="2.60.260.20">
    <property type="entry name" value="Urease metallochaperone UreE, N-terminal domain"/>
    <property type="match status" value="2"/>
</dbReference>
<keyword evidence="2" id="KW-0143">Chaperone</keyword>
<dbReference type="GO" id="GO:0006260">
    <property type="term" value="P:DNA replication"/>
    <property type="evidence" value="ECO:0007669"/>
    <property type="project" value="UniProtKB-KW"/>
</dbReference>
<sequence>MQYKDYYSILGLDKNASQEDIKKAYRKLAKKYHPDTNPGNKQAEEKFKDVNEAYEVLSDPEKRKKYDNFGNEYNFQNGYDFDPSQFGFGKNVKYEFRTGGGMDHSDFFNMFFGGGGFGFDSFFDHAGVNNRSRRSSYHGEDIEAELEIIPEEGFQGVEKRISIRGQGGTKSLSFKIPKGVRDGERVRLQGQGEAGFNGGQNGDLFLTLRIKPSERFTLEGNDLTMTVNIMPWDAALGSETAVDTIDGRILVKIPAGIQTDSKIRVSGKGYVDRTGRRGDLYLKIRIVNPSHLTNEMKELYEKLRQASRVRAM</sequence>
<dbReference type="GO" id="GO:0051082">
    <property type="term" value="F:unfolded protein binding"/>
    <property type="evidence" value="ECO:0007669"/>
    <property type="project" value="InterPro"/>
</dbReference>
<dbReference type="Proteomes" id="UP000036923">
    <property type="component" value="Unassembled WGS sequence"/>
</dbReference>
<dbReference type="InterPro" id="IPR018253">
    <property type="entry name" value="DnaJ_domain_CS"/>
</dbReference>
<dbReference type="FunFam" id="2.60.260.20:FF:000013">
    <property type="entry name" value="DnaJ subfamily B member 11"/>
    <property type="match status" value="1"/>
</dbReference>
<evidence type="ECO:0000256" key="1">
    <source>
        <dbReference type="ARBA" id="ARBA00022705"/>
    </source>
</evidence>
<feature type="domain" description="J" evidence="3">
    <location>
        <begin position="5"/>
        <end position="70"/>
    </location>
</feature>
<evidence type="ECO:0000256" key="2">
    <source>
        <dbReference type="ARBA" id="ARBA00023186"/>
    </source>
</evidence>
<accession>A0A0L6JTE9</accession>
<dbReference type="Pfam" id="PF01556">
    <property type="entry name" value="DnaJ_C"/>
    <property type="match status" value="1"/>
</dbReference>
<dbReference type="PROSITE" id="PS50076">
    <property type="entry name" value="DNAJ_2"/>
    <property type="match status" value="1"/>
</dbReference>
<dbReference type="InterPro" id="IPR036869">
    <property type="entry name" value="J_dom_sf"/>
</dbReference>
<evidence type="ECO:0000259" key="3">
    <source>
        <dbReference type="PROSITE" id="PS50076"/>
    </source>
</evidence>
<dbReference type="InterPro" id="IPR002939">
    <property type="entry name" value="DnaJ_C"/>
</dbReference>
<dbReference type="RefSeq" id="WP_010244744.1">
    <property type="nucleotide sequence ID" value="NZ_JQKC01000005.1"/>
</dbReference>
<dbReference type="AlphaFoldDB" id="A0A0L6JTE9"/>
<dbReference type="SUPFAM" id="SSF46565">
    <property type="entry name" value="Chaperone J-domain"/>
    <property type="match status" value="1"/>
</dbReference>
<dbReference type="GO" id="GO:0005737">
    <property type="term" value="C:cytoplasm"/>
    <property type="evidence" value="ECO:0007669"/>
    <property type="project" value="TreeGrafter"/>
</dbReference>
<dbReference type="PRINTS" id="PR00625">
    <property type="entry name" value="JDOMAIN"/>
</dbReference>
<evidence type="ECO:0000313" key="5">
    <source>
        <dbReference type="Proteomes" id="UP000036923"/>
    </source>
</evidence>
<dbReference type="SUPFAM" id="SSF49493">
    <property type="entry name" value="HSP40/DnaJ peptide-binding domain"/>
    <property type="match status" value="2"/>
</dbReference>
<name>A0A0L6JTE9_9FIRM</name>
<keyword evidence="5" id="KW-1185">Reference proteome</keyword>
<dbReference type="PROSITE" id="PS00636">
    <property type="entry name" value="DNAJ_1"/>
    <property type="match status" value="1"/>
</dbReference>
<reference evidence="5" key="1">
    <citation type="submission" date="2015-07" db="EMBL/GenBank/DDBJ databases">
        <title>Near-Complete Genome Sequence of the Cellulolytic Bacterium Bacteroides (Pseudobacteroides) cellulosolvens ATCC 35603.</title>
        <authorList>
            <person name="Dassa B."/>
            <person name="Utturkar S.M."/>
            <person name="Klingeman D.M."/>
            <person name="Hurt R.A."/>
            <person name="Keller M."/>
            <person name="Xu J."/>
            <person name="Reddy Y.H.K."/>
            <person name="Borovok I."/>
            <person name="Grinberg I.R."/>
            <person name="Lamed R."/>
            <person name="Zhivin O."/>
            <person name="Bayer E.A."/>
            <person name="Brown S.D."/>
        </authorList>
    </citation>
    <scope>NUCLEOTIDE SEQUENCE [LARGE SCALE GENOMIC DNA]</scope>
    <source>
        <strain evidence="5">DSM 2933</strain>
    </source>
</reference>
<dbReference type="SMART" id="SM00271">
    <property type="entry name" value="DnaJ"/>
    <property type="match status" value="1"/>
</dbReference>
<dbReference type="OrthoDB" id="9779889at2"/>
<dbReference type="CDD" id="cd10747">
    <property type="entry name" value="DnaJ_C"/>
    <property type="match status" value="1"/>
</dbReference>
<proteinExistence type="predicted"/>
<dbReference type="PANTHER" id="PTHR43096">
    <property type="entry name" value="DNAJ HOMOLOG 1, MITOCHONDRIAL-RELATED"/>
    <property type="match status" value="1"/>
</dbReference>
<gene>
    <name evidence="4" type="ORF">Bccel_4367</name>
</gene>
<dbReference type="GO" id="GO:0042026">
    <property type="term" value="P:protein refolding"/>
    <property type="evidence" value="ECO:0007669"/>
    <property type="project" value="TreeGrafter"/>
</dbReference>
<keyword evidence="4" id="KW-0346">Stress response</keyword>
<dbReference type="CDD" id="cd06257">
    <property type="entry name" value="DnaJ"/>
    <property type="match status" value="1"/>
</dbReference>
<dbReference type="STRING" id="398512.Bccel_4367"/>
<dbReference type="eggNOG" id="COG0484">
    <property type="taxonomic scope" value="Bacteria"/>
</dbReference>
<dbReference type="Pfam" id="PF00226">
    <property type="entry name" value="DnaJ"/>
    <property type="match status" value="1"/>
</dbReference>
<protein>
    <submittedName>
        <fullName evidence="4">Heat shock protein DnaJ domain protein</fullName>
    </submittedName>
</protein>
<comment type="caution">
    <text evidence="4">The sequence shown here is derived from an EMBL/GenBank/DDBJ whole genome shotgun (WGS) entry which is preliminary data.</text>
</comment>